<evidence type="ECO:0000256" key="1">
    <source>
        <dbReference type="SAM" id="MobiDB-lite"/>
    </source>
</evidence>
<feature type="compositionally biased region" description="Polar residues" evidence="1">
    <location>
        <begin position="68"/>
        <end position="95"/>
    </location>
</feature>
<dbReference type="Proteomes" id="UP000041254">
    <property type="component" value="Unassembled WGS sequence"/>
</dbReference>
<feature type="compositionally biased region" description="Basic and acidic residues" evidence="1">
    <location>
        <begin position="213"/>
        <end position="223"/>
    </location>
</feature>
<dbReference type="AlphaFoldDB" id="A0A0G4FPU4"/>
<reference evidence="2 3" key="1">
    <citation type="submission" date="2014-11" db="EMBL/GenBank/DDBJ databases">
        <authorList>
            <person name="Zhu J."/>
            <person name="Qi W."/>
            <person name="Song R."/>
        </authorList>
    </citation>
    <scope>NUCLEOTIDE SEQUENCE [LARGE SCALE GENOMIC DNA]</scope>
</reference>
<sequence>MRGVSNRLCESWNENDWWDGGTAKFNKSSAEMSNVREVSAEGPPHTRAKAAAAESGGKGARERKHSEVTATASKIANVNVTSKHPSHASRPNNDLSPKRHAVATKASPRPSLPKPRPSAPSSHHDDGQRMATVLQPVYGGRSGAIPERGIMRKDNVVKNIREKNDRSRGQSALAAPVPAGEDSGSKKTTETHNAETNIGQSALAAPVPAGEDSGSKKTTETHNAETNIVREVSSHTRVKAAALGPCSGPELLEGSMYHCS</sequence>
<feature type="region of interest" description="Disordered" evidence="1">
    <location>
        <begin position="27"/>
        <end position="131"/>
    </location>
</feature>
<keyword evidence="3" id="KW-1185">Reference proteome</keyword>
<dbReference type="InParanoid" id="A0A0G4FPU4"/>
<gene>
    <name evidence="2" type="ORF">Vbra_772</name>
</gene>
<proteinExistence type="predicted"/>
<organism evidence="2 3">
    <name type="scientific">Vitrella brassicaformis (strain CCMP3155)</name>
    <dbReference type="NCBI Taxonomy" id="1169540"/>
    <lineage>
        <taxon>Eukaryota</taxon>
        <taxon>Sar</taxon>
        <taxon>Alveolata</taxon>
        <taxon>Colpodellida</taxon>
        <taxon>Vitrellaceae</taxon>
        <taxon>Vitrella</taxon>
    </lineage>
</organism>
<dbReference type="EMBL" id="CDMY01000477">
    <property type="protein sequence ID" value="CEM16489.1"/>
    <property type="molecule type" value="Genomic_DNA"/>
</dbReference>
<evidence type="ECO:0000313" key="2">
    <source>
        <dbReference type="EMBL" id="CEM16489.1"/>
    </source>
</evidence>
<feature type="compositionally biased region" description="Basic and acidic residues" evidence="1">
    <location>
        <begin position="183"/>
        <end position="193"/>
    </location>
</feature>
<evidence type="ECO:0000313" key="3">
    <source>
        <dbReference type="Proteomes" id="UP000041254"/>
    </source>
</evidence>
<accession>A0A0G4FPU4</accession>
<protein>
    <submittedName>
        <fullName evidence="2">Uncharacterized protein</fullName>
    </submittedName>
</protein>
<feature type="region of interest" description="Disordered" evidence="1">
    <location>
        <begin position="160"/>
        <end position="232"/>
    </location>
</feature>
<name>A0A0G4FPU4_VITBC</name>
<dbReference type="VEuPathDB" id="CryptoDB:Vbra_772"/>